<dbReference type="Pfam" id="PF13912">
    <property type="entry name" value="zf-C2H2_6"/>
    <property type="match status" value="1"/>
</dbReference>
<dbReference type="Proteomes" id="UP000233551">
    <property type="component" value="Unassembled WGS sequence"/>
</dbReference>
<dbReference type="GO" id="GO:0008270">
    <property type="term" value="F:zinc ion binding"/>
    <property type="evidence" value="ECO:0007669"/>
    <property type="project" value="UniProtKB-KW"/>
</dbReference>
<sequence length="228" mass="24922">MAARLSLLSLTQLQQLAQSEPATNYPGVPGSGDAQLVWNPTVRAPEELDDSWEVRAFVEDYTGSVSGSTWPPRCYTCTFCKREFRSAQALGGHMNVHRRDRATKRLHHQLPPPAAALSSASTSSSALVVPGQELANINRGLCVLYQLPPQFDAAMSSNWFPAPVDNNLLAKPSTSFTSSHAYSSKFIEASSAQISNCHSRGDADGKWNKDFVEDLDLELRLGYKPLPS</sequence>
<evidence type="ECO:0000256" key="5">
    <source>
        <dbReference type="ARBA" id="ARBA00023015"/>
    </source>
</evidence>
<protein>
    <submittedName>
        <fullName evidence="8">Uncharacterized protein</fullName>
    </submittedName>
</protein>
<evidence type="ECO:0000256" key="1">
    <source>
        <dbReference type="ARBA" id="ARBA00004123"/>
    </source>
</evidence>
<dbReference type="SMART" id="SM00355">
    <property type="entry name" value="ZnF_C2H2"/>
    <property type="match status" value="1"/>
</dbReference>
<keyword evidence="9" id="KW-1185">Reference proteome</keyword>
<dbReference type="AlphaFoldDB" id="A0A2I0JMK8"/>
<proteinExistence type="predicted"/>
<name>A0A2I0JMK8_PUNGR</name>
<dbReference type="InterPro" id="IPR013087">
    <property type="entry name" value="Znf_C2H2_type"/>
</dbReference>
<evidence type="ECO:0000313" key="8">
    <source>
        <dbReference type="EMBL" id="PKI57140.1"/>
    </source>
</evidence>
<dbReference type="OrthoDB" id="1708403at2759"/>
<dbReference type="PANTHER" id="PTHR45801:SF5">
    <property type="entry name" value="OS05G0286100 PROTEIN"/>
    <property type="match status" value="1"/>
</dbReference>
<dbReference type="PROSITE" id="PS50157">
    <property type="entry name" value="ZINC_FINGER_C2H2_2"/>
    <property type="match status" value="1"/>
</dbReference>
<evidence type="ECO:0000313" key="9">
    <source>
        <dbReference type="Proteomes" id="UP000233551"/>
    </source>
</evidence>
<evidence type="ECO:0000256" key="7">
    <source>
        <dbReference type="ARBA" id="ARBA00023242"/>
    </source>
</evidence>
<keyword evidence="3" id="KW-0863">Zinc-finger</keyword>
<dbReference type="PROSITE" id="PS00028">
    <property type="entry name" value="ZINC_FINGER_C2H2_1"/>
    <property type="match status" value="1"/>
</dbReference>
<reference evidence="8 9" key="1">
    <citation type="submission" date="2017-11" db="EMBL/GenBank/DDBJ databases">
        <title>De-novo sequencing of pomegranate (Punica granatum L.) genome.</title>
        <authorList>
            <person name="Akparov Z."/>
            <person name="Amiraslanov A."/>
            <person name="Hajiyeva S."/>
            <person name="Abbasov M."/>
            <person name="Kaur K."/>
            <person name="Hamwieh A."/>
            <person name="Solovyev V."/>
            <person name="Salamov A."/>
            <person name="Braich B."/>
            <person name="Kosarev P."/>
            <person name="Mahmoud A."/>
            <person name="Hajiyev E."/>
            <person name="Babayeva S."/>
            <person name="Izzatullayeva V."/>
            <person name="Mammadov A."/>
            <person name="Mammadov A."/>
            <person name="Sharifova S."/>
            <person name="Ojaghi J."/>
            <person name="Eynullazada K."/>
            <person name="Bayramov B."/>
            <person name="Abdulazimova A."/>
            <person name="Shahmuradov I."/>
        </authorList>
    </citation>
    <scope>NUCLEOTIDE SEQUENCE [LARGE SCALE GENOMIC DNA]</scope>
    <source>
        <strain evidence="9">cv. AG2017</strain>
        <tissue evidence="8">Leaf</tissue>
    </source>
</reference>
<comment type="caution">
    <text evidence="8">The sequence shown here is derived from an EMBL/GenBank/DDBJ whole genome shotgun (WGS) entry which is preliminary data.</text>
</comment>
<dbReference type="Gene3D" id="3.30.160.60">
    <property type="entry name" value="Classic Zinc Finger"/>
    <property type="match status" value="1"/>
</dbReference>
<dbReference type="EMBL" id="PGOL01001531">
    <property type="protein sequence ID" value="PKI57140.1"/>
    <property type="molecule type" value="Genomic_DNA"/>
</dbReference>
<gene>
    <name evidence="8" type="ORF">CRG98_022430</name>
</gene>
<comment type="subcellular location">
    <subcellularLocation>
        <location evidence="1">Nucleus</location>
    </subcellularLocation>
</comment>
<keyword evidence="4" id="KW-0862">Zinc</keyword>
<dbReference type="InterPro" id="IPR036236">
    <property type="entry name" value="Znf_C2H2_sf"/>
</dbReference>
<keyword evidence="6" id="KW-0804">Transcription</keyword>
<dbReference type="PANTHER" id="PTHR45801">
    <property type="entry name" value="OS07G0101800 PROTEIN"/>
    <property type="match status" value="1"/>
</dbReference>
<dbReference type="SUPFAM" id="SSF57667">
    <property type="entry name" value="beta-beta-alpha zinc fingers"/>
    <property type="match status" value="1"/>
</dbReference>
<dbReference type="InterPro" id="IPR052426">
    <property type="entry name" value="Plant_dev_regulator"/>
</dbReference>
<dbReference type="STRING" id="22663.A0A2I0JMK8"/>
<evidence type="ECO:0000256" key="2">
    <source>
        <dbReference type="ARBA" id="ARBA00022723"/>
    </source>
</evidence>
<keyword evidence="7" id="KW-0539">Nucleus</keyword>
<keyword evidence="5" id="KW-0805">Transcription regulation</keyword>
<evidence type="ECO:0000256" key="4">
    <source>
        <dbReference type="ARBA" id="ARBA00022833"/>
    </source>
</evidence>
<dbReference type="GO" id="GO:0005634">
    <property type="term" value="C:nucleus"/>
    <property type="evidence" value="ECO:0007669"/>
    <property type="project" value="UniProtKB-SubCell"/>
</dbReference>
<accession>A0A2I0JMK8</accession>
<evidence type="ECO:0000256" key="6">
    <source>
        <dbReference type="ARBA" id="ARBA00023163"/>
    </source>
</evidence>
<evidence type="ECO:0000256" key="3">
    <source>
        <dbReference type="ARBA" id="ARBA00022771"/>
    </source>
</evidence>
<organism evidence="8 9">
    <name type="scientific">Punica granatum</name>
    <name type="common">Pomegranate</name>
    <dbReference type="NCBI Taxonomy" id="22663"/>
    <lineage>
        <taxon>Eukaryota</taxon>
        <taxon>Viridiplantae</taxon>
        <taxon>Streptophyta</taxon>
        <taxon>Embryophyta</taxon>
        <taxon>Tracheophyta</taxon>
        <taxon>Spermatophyta</taxon>
        <taxon>Magnoliopsida</taxon>
        <taxon>eudicotyledons</taxon>
        <taxon>Gunneridae</taxon>
        <taxon>Pentapetalae</taxon>
        <taxon>rosids</taxon>
        <taxon>malvids</taxon>
        <taxon>Myrtales</taxon>
        <taxon>Lythraceae</taxon>
        <taxon>Punica</taxon>
    </lineage>
</organism>
<dbReference type="GeneID" id="116192262"/>
<keyword evidence="2" id="KW-0479">Metal-binding</keyword>